<feature type="chain" id="PRO_5019472325" evidence="2">
    <location>
        <begin position="27"/>
        <end position="94"/>
    </location>
</feature>
<feature type="compositionally biased region" description="Low complexity" evidence="1">
    <location>
        <begin position="33"/>
        <end position="48"/>
    </location>
</feature>
<protein>
    <submittedName>
        <fullName evidence="3">Uncharacterized protein</fullName>
    </submittedName>
</protein>
<reference evidence="3 4" key="1">
    <citation type="journal article" date="2010" name="Int. J. Syst. Evol. Microbiol.">
        <title>Thiohalobacter thiocyanaticus gen. nov., sp. nov., a moderately halophilic, sulfur-oxidizing gammaproteobacterium from hypersaline lakes, that utilizes thiocyanate.</title>
        <authorList>
            <person name="Sorokin D.Y."/>
            <person name="Kovaleva O.L."/>
            <person name="Tourova T.P."/>
            <person name="Muyzer G."/>
        </authorList>
    </citation>
    <scope>NUCLEOTIDE SEQUENCE [LARGE SCALE GENOMIC DNA]</scope>
    <source>
        <strain evidence="3 4">Hrh1</strain>
    </source>
</reference>
<sequence length="94" mass="9644">MYPTIKPVLVSASALALVMAWGGVHANPKNVLSENSSASADSSAAATANGGQGGDSVGGDGGDGGNADCRGKRRDQRHAPGWRRRDRRQCQHSG</sequence>
<proteinExistence type="predicted"/>
<dbReference type="AlphaFoldDB" id="A0A426QFH4"/>
<feature type="compositionally biased region" description="Basic residues" evidence="1">
    <location>
        <begin position="71"/>
        <end position="87"/>
    </location>
</feature>
<feature type="compositionally biased region" description="Gly residues" evidence="1">
    <location>
        <begin position="50"/>
        <end position="65"/>
    </location>
</feature>
<organism evidence="3 4">
    <name type="scientific">Thiohalobacter thiocyanaticus</name>
    <dbReference type="NCBI Taxonomy" id="585455"/>
    <lineage>
        <taxon>Bacteria</taxon>
        <taxon>Pseudomonadati</taxon>
        <taxon>Pseudomonadota</taxon>
        <taxon>Gammaproteobacteria</taxon>
        <taxon>Thiohalobacterales</taxon>
        <taxon>Thiohalobacteraceae</taxon>
        <taxon>Thiohalobacter</taxon>
    </lineage>
</organism>
<feature type="signal peptide" evidence="2">
    <location>
        <begin position="1"/>
        <end position="26"/>
    </location>
</feature>
<keyword evidence="4" id="KW-1185">Reference proteome</keyword>
<evidence type="ECO:0000256" key="2">
    <source>
        <dbReference type="SAM" id="SignalP"/>
    </source>
</evidence>
<keyword evidence="2" id="KW-0732">Signal</keyword>
<dbReference type="Proteomes" id="UP000287798">
    <property type="component" value="Unassembled WGS sequence"/>
</dbReference>
<feature type="region of interest" description="Disordered" evidence="1">
    <location>
        <begin position="27"/>
        <end position="94"/>
    </location>
</feature>
<comment type="caution">
    <text evidence="3">The sequence shown here is derived from an EMBL/GenBank/DDBJ whole genome shotgun (WGS) entry which is preliminary data.</text>
</comment>
<name>A0A426QFH4_9GAMM</name>
<gene>
    <name evidence="3" type="ORF">D6C00_00055</name>
</gene>
<dbReference type="RefSeq" id="WP_125179750.1">
    <property type="nucleotide sequence ID" value="NZ_QZMU01000001.1"/>
</dbReference>
<evidence type="ECO:0000256" key="1">
    <source>
        <dbReference type="SAM" id="MobiDB-lite"/>
    </source>
</evidence>
<evidence type="ECO:0000313" key="4">
    <source>
        <dbReference type="Proteomes" id="UP000287798"/>
    </source>
</evidence>
<accession>A0A426QFH4</accession>
<dbReference type="EMBL" id="QZMU01000001">
    <property type="protein sequence ID" value="RRQ20535.1"/>
    <property type="molecule type" value="Genomic_DNA"/>
</dbReference>
<evidence type="ECO:0000313" key="3">
    <source>
        <dbReference type="EMBL" id="RRQ20535.1"/>
    </source>
</evidence>